<evidence type="ECO:0000313" key="2">
    <source>
        <dbReference type="EMBL" id="OAN44641.1"/>
    </source>
</evidence>
<dbReference type="OrthoDB" id="9779457at2"/>
<protein>
    <submittedName>
        <fullName evidence="2">Molybdopterin oxidoreductase</fullName>
    </submittedName>
</protein>
<keyword evidence="3" id="KW-1185">Reference proteome</keyword>
<feature type="domain" description="4Fe-4S ferredoxin-type" evidence="1">
    <location>
        <begin position="785"/>
        <end position="815"/>
    </location>
</feature>
<dbReference type="PANTHER" id="PTHR42783:SF3">
    <property type="entry name" value="GLUTAMATE SYNTHASE [NADPH] SMALL CHAIN-RELATED"/>
    <property type="match status" value="1"/>
</dbReference>
<dbReference type="STRING" id="1707952.A6A03_16180"/>
<sequence length="1029" mass="112494">MTQQQPDLEAIRAQLRDARGPQFWRSLDQLADSPAFRELVEREFPRGASEMSDGMSRRTFLKLMGASLALAGVTACTYQPRQYIAPFDRQPEGRIPGVPQFFASTLTLGGYGAGVLVRSNEGRPTKVEGNPRHPASLGGTDLFAQAEILTMYDPDRSTTVLRQGVASTWAEFTATLANALTAAQASQGAGVRLLTTNVTSPSLAAQIEQFLQAYPQARWYQYEPVNRDNVVEGARLAFGRDVTTRYDLSKALVIVSLDADFLAPGPGFGAYARAFADARKVRKGSSEMNRLYVVEASPSTTGTAADHRLQLRADAIAAFTGALAHELGVGGAPAELGPKAEEFLKAIAKDLEEHRGRAVVIAGDQQPPVVHALAHLINAELGNVGQTVFYHEPVEARPTNQTNDLVTLVSEMAAGRVETLIMIGGNPVYNAPGDLRFADRMATVPLTIHLSQFVDETSVRATWHIPQAHPLESWGDARAFDGTASIVQPLIEPLYGGKTANELLAAMLGQPDAESYDLVRGYWEEQIGKTNWEIALATGVIADTAASVITPTLNEAAIRAAEIPQPGSGVEIVFRPDPSVFDGFYANNGWLQELPRPLTKLVWDNAALMSPRTAIKLLGLPFNADRLVGGEEDDRQRQIYLEQLSKVNGTIARIEYRGGVVELPIWLLPGHAEDSITLNLGYGRTNAGRVGNGVGVDVYPIRTSDSPWFGAGARVTNTGRTYLLVSTQNHWTLEGRDIYRVGEFKKFKEDPKYIAKEVYKEEYGRESPGYLSLQPGDDYAGRNAWGMTINLNACIGCNACVVACQAENNIAVVGKDQVSRGREMHWIRIDRYYAGDDLDNPSTYMMPVNCMQCEKAPCEVVCPVAATVHDYEGLNNMVYNRCVGTKYCSNNCPYKVRRFNFLQYSDTTTETFKLAFNPDVTVRIRGVMEKCTYCVQRISGARIAAKRAAVQAGQSSYVISDGAIQTACEQACPTGAIVFGDINDTTSRVAKWKAEGHNYGLLGFLNTLPRTTYLARVRNPSEDLEKVEG</sequence>
<evidence type="ECO:0000259" key="1">
    <source>
        <dbReference type="PROSITE" id="PS51379"/>
    </source>
</evidence>
<dbReference type="InterPro" id="IPR030948">
    <property type="entry name" value="TAT_var_transloc_signal_dom"/>
</dbReference>
<accession>A0A178M791</accession>
<dbReference type="Pfam" id="PF12838">
    <property type="entry name" value="Fer4_7"/>
    <property type="match status" value="1"/>
</dbReference>
<dbReference type="AlphaFoldDB" id="A0A178M791"/>
<dbReference type="PANTHER" id="PTHR42783">
    <property type="entry name" value="GLUTAMATE SYNTHASE [NADPH] SMALL CHAIN"/>
    <property type="match status" value="1"/>
</dbReference>
<dbReference type="NCBIfam" id="TIGR04519">
    <property type="entry name" value="MoCo_extend_TAT"/>
    <property type="match status" value="1"/>
</dbReference>
<organism evidence="2 3">
    <name type="scientific">Chloroflexus islandicus</name>
    <dbReference type="NCBI Taxonomy" id="1707952"/>
    <lineage>
        <taxon>Bacteria</taxon>
        <taxon>Bacillati</taxon>
        <taxon>Chloroflexota</taxon>
        <taxon>Chloroflexia</taxon>
        <taxon>Chloroflexales</taxon>
        <taxon>Chloroflexineae</taxon>
        <taxon>Chloroflexaceae</taxon>
        <taxon>Chloroflexus</taxon>
    </lineage>
</organism>
<dbReference type="Gene3D" id="3.40.50.740">
    <property type="match status" value="1"/>
</dbReference>
<dbReference type="EMBL" id="LWQS01000063">
    <property type="protein sequence ID" value="OAN44641.1"/>
    <property type="molecule type" value="Genomic_DNA"/>
</dbReference>
<dbReference type="SUPFAM" id="SSF54862">
    <property type="entry name" value="4Fe-4S ferredoxins"/>
    <property type="match status" value="1"/>
</dbReference>
<name>A0A178M791_9CHLR</name>
<dbReference type="SUPFAM" id="SSF53706">
    <property type="entry name" value="Formate dehydrogenase/DMSO reductase, domains 1-3"/>
    <property type="match status" value="1"/>
</dbReference>
<gene>
    <name evidence="2" type="ORF">A6A03_16180</name>
</gene>
<dbReference type="Gene3D" id="3.30.200.210">
    <property type="match status" value="1"/>
</dbReference>
<dbReference type="PROSITE" id="PS51318">
    <property type="entry name" value="TAT"/>
    <property type="match status" value="1"/>
</dbReference>
<dbReference type="CDD" id="cd10551">
    <property type="entry name" value="PsrB"/>
    <property type="match status" value="1"/>
</dbReference>
<dbReference type="CDD" id="cd02784">
    <property type="entry name" value="MopB_CT_PHLH"/>
    <property type="match status" value="1"/>
</dbReference>
<dbReference type="Gene3D" id="3.30.70.20">
    <property type="match status" value="2"/>
</dbReference>
<dbReference type="Proteomes" id="UP000078287">
    <property type="component" value="Unassembled WGS sequence"/>
</dbReference>
<dbReference type="InterPro" id="IPR006311">
    <property type="entry name" value="TAT_signal"/>
</dbReference>
<evidence type="ECO:0000313" key="3">
    <source>
        <dbReference type="Proteomes" id="UP000078287"/>
    </source>
</evidence>
<dbReference type="RefSeq" id="WP_066788912.1">
    <property type="nucleotide sequence ID" value="NZ_LWQS01000063.1"/>
</dbReference>
<dbReference type="InterPro" id="IPR017896">
    <property type="entry name" value="4Fe4S_Fe-S-bd"/>
</dbReference>
<proteinExistence type="predicted"/>
<comment type="caution">
    <text evidence="2">The sequence shown here is derived from an EMBL/GenBank/DDBJ whole genome shotgun (WGS) entry which is preliminary data.</text>
</comment>
<dbReference type="PROSITE" id="PS51379">
    <property type="entry name" value="4FE4S_FER_2"/>
    <property type="match status" value="1"/>
</dbReference>
<reference evidence="2 3" key="1">
    <citation type="submission" date="2016-04" db="EMBL/GenBank/DDBJ databases">
        <title>Chloroflexus islandicus sp. nov., a thermophilic filamentous anoxygenic phototrophic bacterium from geyser Strokkur (Iceland).</title>
        <authorList>
            <person name="Gaisin V.A."/>
            <person name="Kalashnikov A.M."/>
            <person name="Sukhacheva M.V."/>
            <person name="Grouzdev D.S."/>
            <person name="Ivanov T.M."/>
            <person name="Kuznetsov B."/>
            <person name="Gorlenko V.M."/>
        </authorList>
    </citation>
    <scope>NUCLEOTIDE SEQUENCE [LARGE SCALE GENOMIC DNA]</scope>
    <source>
        <strain evidence="3">isl-2</strain>
    </source>
</reference>